<proteinExistence type="predicted"/>
<feature type="compositionally biased region" description="Polar residues" evidence="1">
    <location>
        <begin position="207"/>
        <end position="216"/>
    </location>
</feature>
<feature type="compositionally biased region" description="Basic and acidic residues" evidence="1">
    <location>
        <begin position="87"/>
        <end position="109"/>
    </location>
</feature>
<organism evidence="2 3">
    <name type="scientific">Kwoniella dendrophila CBS 6074</name>
    <dbReference type="NCBI Taxonomy" id="1295534"/>
    <lineage>
        <taxon>Eukaryota</taxon>
        <taxon>Fungi</taxon>
        <taxon>Dikarya</taxon>
        <taxon>Basidiomycota</taxon>
        <taxon>Agaricomycotina</taxon>
        <taxon>Tremellomycetes</taxon>
        <taxon>Tremellales</taxon>
        <taxon>Cryptococcaceae</taxon>
        <taxon>Kwoniella</taxon>
    </lineage>
</organism>
<dbReference type="Proteomes" id="UP001355207">
    <property type="component" value="Chromosome 6"/>
</dbReference>
<feature type="compositionally biased region" description="Polar residues" evidence="1">
    <location>
        <begin position="243"/>
        <end position="259"/>
    </location>
</feature>
<dbReference type="AlphaFoldDB" id="A0AAX4JYC9"/>
<feature type="compositionally biased region" description="Acidic residues" evidence="1">
    <location>
        <begin position="123"/>
        <end position="139"/>
    </location>
</feature>
<evidence type="ECO:0000313" key="2">
    <source>
        <dbReference type="EMBL" id="WWC90216.1"/>
    </source>
</evidence>
<feature type="region of interest" description="Disordered" evidence="1">
    <location>
        <begin position="87"/>
        <end position="270"/>
    </location>
</feature>
<feature type="compositionally biased region" description="Acidic residues" evidence="1">
    <location>
        <begin position="180"/>
        <end position="193"/>
    </location>
</feature>
<sequence length="270" mass="31191">MASSYSVSPVKRTHPPPLPPTSVQVSTMSGGYTDAHPTDEEMFKRRYVAIQDIINELEDENNLIAYRIAKIRKQRREALEADIEATREASKIKMKKAEEKIEKEKEKEKKKSKPSKVMKKEEQEDEDQLELIDELEAQDEEHRIQRREDRKGNGVDEQDRTNREDLDILGQENSRRMEVDYSDDDDVVEEDNDGDHRTNAPERRKSPIQSSPIQRNEPNHITHASPNSHNIGSKYDDDDDLQNGDSSRLSDQGHSPTKSGNEEDMEMDDY</sequence>
<feature type="compositionally biased region" description="Basic and acidic residues" evidence="1">
    <location>
        <begin position="194"/>
        <end position="205"/>
    </location>
</feature>
<gene>
    <name evidence="2" type="ORF">L201_005149</name>
</gene>
<feature type="compositionally biased region" description="Polar residues" evidence="1">
    <location>
        <begin position="222"/>
        <end position="231"/>
    </location>
</feature>
<feature type="region of interest" description="Disordered" evidence="1">
    <location>
        <begin position="1"/>
        <end position="38"/>
    </location>
</feature>
<keyword evidence="3" id="KW-1185">Reference proteome</keyword>
<feature type="compositionally biased region" description="Polar residues" evidence="1">
    <location>
        <begin position="21"/>
        <end position="30"/>
    </location>
</feature>
<dbReference type="GeneID" id="91095819"/>
<accession>A0AAX4JYC9</accession>
<evidence type="ECO:0000256" key="1">
    <source>
        <dbReference type="SAM" id="MobiDB-lite"/>
    </source>
</evidence>
<evidence type="ECO:0000313" key="3">
    <source>
        <dbReference type="Proteomes" id="UP001355207"/>
    </source>
</evidence>
<reference evidence="2 3" key="1">
    <citation type="submission" date="2024-01" db="EMBL/GenBank/DDBJ databases">
        <title>Comparative genomics of Cryptococcus and Kwoniella reveals pathogenesis evolution and contrasting modes of karyotype evolution via chromosome fusion or intercentromeric recombination.</title>
        <authorList>
            <person name="Coelho M.A."/>
            <person name="David-Palma M."/>
            <person name="Shea T."/>
            <person name="Bowers K."/>
            <person name="McGinley-Smith S."/>
            <person name="Mohammad A.W."/>
            <person name="Gnirke A."/>
            <person name="Yurkov A.M."/>
            <person name="Nowrousian M."/>
            <person name="Sun S."/>
            <person name="Cuomo C.A."/>
            <person name="Heitman J."/>
        </authorList>
    </citation>
    <scope>NUCLEOTIDE SEQUENCE [LARGE SCALE GENOMIC DNA]</scope>
    <source>
        <strain evidence="2 3">CBS 6074</strain>
    </source>
</reference>
<dbReference type="RefSeq" id="XP_066076979.1">
    <property type="nucleotide sequence ID" value="XM_066220882.1"/>
</dbReference>
<name>A0AAX4JYC9_9TREE</name>
<dbReference type="EMBL" id="CP144103">
    <property type="protein sequence ID" value="WWC90216.1"/>
    <property type="molecule type" value="Genomic_DNA"/>
</dbReference>
<feature type="compositionally biased region" description="Basic and acidic residues" evidence="1">
    <location>
        <begin position="140"/>
        <end position="166"/>
    </location>
</feature>
<protein>
    <submittedName>
        <fullName evidence="2">Uncharacterized protein</fullName>
    </submittedName>
</protein>